<dbReference type="PROSITE" id="PS01108">
    <property type="entry name" value="RIBOSOMAL_L24"/>
    <property type="match status" value="1"/>
</dbReference>
<dbReference type="PANTHER" id="PTHR12903">
    <property type="entry name" value="MITOCHONDRIAL RIBOSOMAL PROTEIN L24"/>
    <property type="match status" value="1"/>
</dbReference>
<dbReference type="EMBL" id="VBOT01000028">
    <property type="protein sequence ID" value="TMQ52809.1"/>
    <property type="molecule type" value="Genomic_DNA"/>
</dbReference>
<dbReference type="GO" id="GO:0003735">
    <property type="term" value="F:structural constituent of ribosome"/>
    <property type="evidence" value="ECO:0007669"/>
    <property type="project" value="InterPro"/>
</dbReference>
<dbReference type="HAMAP" id="MF_01326_B">
    <property type="entry name" value="Ribosomal_uL24_B"/>
    <property type="match status" value="1"/>
</dbReference>
<evidence type="ECO:0000256" key="5">
    <source>
        <dbReference type="HAMAP-Rule" id="MF_01326"/>
    </source>
</evidence>
<dbReference type="NCBIfam" id="TIGR01079">
    <property type="entry name" value="rplX_bact"/>
    <property type="match status" value="1"/>
</dbReference>
<dbReference type="InterPro" id="IPR003256">
    <property type="entry name" value="Ribosomal_uL24"/>
</dbReference>
<evidence type="ECO:0000256" key="6">
    <source>
        <dbReference type="RuleBase" id="RU003477"/>
    </source>
</evidence>
<comment type="function">
    <text evidence="5">One of the proteins that surrounds the polypeptide exit tunnel on the outside of the subunit.</text>
</comment>
<comment type="subunit">
    <text evidence="5">Part of the 50S ribosomal subunit.</text>
</comment>
<dbReference type="AlphaFoldDB" id="A0A538SN58"/>
<keyword evidence="5" id="KW-0694">RNA-binding</keyword>
<evidence type="ECO:0000313" key="8">
    <source>
        <dbReference type="EMBL" id="TMQ52809.1"/>
    </source>
</evidence>
<reference evidence="8 9" key="1">
    <citation type="journal article" date="2019" name="Nat. Microbiol.">
        <title>Mediterranean grassland soil C-N compound turnover is dependent on rainfall and depth, and is mediated by genomically divergent microorganisms.</title>
        <authorList>
            <person name="Diamond S."/>
            <person name="Andeer P.F."/>
            <person name="Li Z."/>
            <person name="Crits-Christoph A."/>
            <person name="Burstein D."/>
            <person name="Anantharaman K."/>
            <person name="Lane K.R."/>
            <person name="Thomas B.C."/>
            <person name="Pan C."/>
            <person name="Northen T.R."/>
            <person name="Banfield J.F."/>
        </authorList>
    </citation>
    <scope>NUCLEOTIDE SEQUENCE [LARGE SCALE GENOMIC DNA]</scope>
    <source>
        <strain evidence="8">WS_3</strain>
    </source>
</reference>
<protein>
    <recommendedName>
        <fullName evidence="4 5">Large ribosomal subunit protein uL24</fullName>
    </recommendedName>
</protein>
<proteinExistence type="inferred from homology"/>
<dbReference type="SUPFAM" id="SSF50104">
    <property type="entry name" value="Translation proteins SH3-like domain"/>
    <property type="match status" value="1"/>
</dbReference>
<dbReference type="InterPro" id="IPR057264">
    <property type="entry name" value="Ribosomal_uL24_C"/>
</dbReference>
<dbReference type="InterPro" id="IPR005825">
    <property type="entry name" value="Ribosomal_uL24_CS"/>
</dbReference>
<evidence type="ECO:0000256" key="2">
    <source>
        <dbReference type="ARBA" id="ARBA00022980"/>
    </source>
</evidence>
<dbReference type="InterPro" id="IPR008991">
    <property type="entry name" value="Translation_prot_SH3-like_sf"/>
</dbReference>
<dbReference type="Proteomes" id="UP000320184">
    <property type="component" value="Unassembled WGS sequence"/>
</dbReference>
<dbReference type="GO" id="GO:0006412">
    <property type="term" value="P:translation"/>
    <property type="evidence" value="ECO:0007669"/>
    <property type="project" value="UniProtKB-UniRule"/>
</dbReference>
<dbReference type="Pfam" id="PF17136">
    <property type="entry name" value="ribosomal_L24"/>
    <property type="match status" value="1"/>
</dbReference>
<dbReference type="SMART" id="SM00739">
    <property type="entry name" value="KOW"/>
    <property type="match status" value="1"/>
</dbReference>
<dbReference type="GO" id="GO:0005840">
    <property type="term" value="C:ribosome"/>
    <property type="evidence" value="ECO:0007669"/>
    <property type="project" value="UniProtKB-KW"/>
</dbReference>
<keyword evidence="3 5" id="KW-0687">Ribonucleoprotein</keyword>
<evidence type="ECO:0000256" key="3">
    <source>
        <dbReference type="ARBA" id="ARBA00023274"/>
    </source>
</evidence>
<dbReference type="Pfam" id="PF00467">
    <property type="entry name" value="KOW"/>
    <property type="match status" value="1"/>
</dbReference>
<name>A0A538SN58_UNCEI</name>
<dbReference type="InterPro" id="IPR014722">
    <property type="entry name" value="Rib_uL2_dom2"/>
</dbReference>
<dbReference type="GO" id="GO:0019843">
    <property type="term" value="F:rRNA binding"/>
    <property type="evidence" value="ECO:0007669"/>
    <property type="project" value="UniProtKB-UniRule"/>
</dbReference>
<evidence type="ECO:0000256" key="1">
    <source>
        <dbReference type="ARBA" id="ARBA00010618"/>
    </source>
</evidence>
<comment type="caution">
    <text evidence="8">The sequence shown here is derived from an EMBL/GenBank/DDBJ whole genome shotgun (WGS) entry which is preliminary data.</text>
</comment>
<keyword evidence="2 5" id="KW-0689">Ribosomal protein</keyword>
<accession>A0A538SN58</accession>
<evidence type="ECO:0000259" key="7">
    <source>
        <dbReference type="SMART" id="SM00739"/>
    </source>
</evidence>
<sequence length="108" mass="12063">MMGIKIRKGDTVQVIAGDDKGKVGRVLSVDEVKWRVVVEKINFIKRHTKPRKQGVQGGILEREAPIHISNVMLYDPKAQRGTRVGVRRLADGTRERFSRVSGETVGKA</sequence>
<organism evidence="8 9">
    <name type="scientific">Eiseniibacteriota bacterium</name>
    <dbReference type="NCBI Taxonomy" id="2212470"/>
    <lineage>
        <taxon>Bacteria</taxon>
        <taxon>Candidatus Eiseniibacteriota</taxon>
    </lineage>
</organism>
<feature type="domain" description="KOW" evidence="7">
    <location>
        <begin position="5"/>
        <end position="32"/>
    </location>
</feature>
<keyword evidence="5" id="KW-0699">rRNA-binding</keyword>
<dbReference type="Gene3D" id="2.30.30.30">
    <property type="match status" value="1"/>
</dbReference>
<dbReference type="CDD" id="cd06089">
    <property type="entry name" value="KOW_RPL26"/>
    <property type="match status" value="1"/>
</dbReference>
<comment type="similarity">
    <text evidence="1 5 6">Belongs to the universal ribosomal protein uL24 family.</text>
</comment>
<evidence type="ECO:0000313" key="9">
    <source>
        <dbReference type="Proteomes" id="UP000320184"/>
    </source>
</evidence>
<gene>
    <name evidence="5" type="primary">rplX</name>
    <name evidence="8" type="ORF">E6K73_02155</name>
</gene>
<dbReference type="InterPro" id="IPR005824">
    <property type="entry name" value="KOW"/>
</dbReference>
<dbReference type="GO" id="GO:1990904">
    <property type="term" value="C:ribonucleoprotein complex"/>
    <property type="evidence" value="ECO:0007669"/>
    <property type="project" value="UniProtKB-KW"/>
</dbReference>
<comment type="function">
    <text evidence="5">One of two assembly initiator proteins, it binds directly to the 5'-end of the 23S rRNA, where it nucleates assembly of the 50S subunit.</text>
</comment>
<evidence type="ECO:0000256" key="4">
    <source>
        <dbReference type="ARBA" id="ARBA00035206"/>
    </source>
</evidence>
<dbReference type="InterPro" id="IPR041988">
    <property type="entry name" value="Ribosomal_uL24_KOW"/>
</dbReference>